<keyword evidence="3" id="KW-1003">Cell membrane</keyword>
<dbReference type="PANTHER" id="PTHR35011:SF2">
    <property type="entry name" value="2,3-DIKETO-L-GULONATE TRAP TRANSPORTER SMALL PERMEASE PROTEIN YIAM"/>
    <property type="match status" value="1"/>
</dbReference>
<reference evidence="12" key="1">
    <citation type="journal article" date="2019" name="Int. J. Syst. Evol. Microbiol.">
        <title>The Global Catalogue of Microorganisms (GCM) 10K type strain sequencing project: providing services to taxonomists for standard genome sequencing and annotation.</title>
        <authorList>
            <consortium name="The Broad Institute Genomics Platform"/>
            <consortium name="The Broad Institute Genome Sequencing Center for Infectious Disease"/>
            <person name="Wu L."/>
            <person name="Ma J."/>
        </authorList>
    </citation>
    <scope>NUCLEOTIDE SEQUENCE [LARGE SCALE GENOMIC DNA]</scope>
    <source>
        <strain evidence="12">CGMCC 1.12376</strain>
    </source>
</reference>
<evidence type="ECO:0000256" key="6">
    <source>
        <dbReference type="ARBA" id="ARBA00022989"/>
    </source>
</evidence>
<comment type="subcellular location">
    <subcellularLocation>
        <location evidence="1">Cell inner membrane</location>
        <topology evidence="1">Multi-pass membrane protein</topology>
    </subcellularLocation>
</comment>
<proteinExistence type="inferred from homology"/>
<keyword evidence="12" id="KW-1185">Reference proteome</keyword>
<dbReference type="InterPro" id="IPR055348">
    <property type="entry name" value="DctQ"/>
</dbReference>
<feature type="transmembrane region" description="Helical" evidence="9">
    <location>
        <begin position="47"/>
        <end position="65"/>
    </location>
</feature>
<dbReference type="EMBL" id="JBHUDE010000017">
    <property type="protein sequence ID" value="MFD1606968.1"/>
    <property type="molecule type" value="Genomic_DNA"/>
</dbReference>
<dbReference type="Proteomes" id="UP001597221">
    <property type="component" value="Unassembled WGS sequence"/>
</dbReference>
<dbReference type="PANTHER" id="PTHR35011">
    <property type="entry name" value="2,3-DIKETO-L-GULONATE TRAP TRANSPORTER SMALL PERMEASE PROTEIN YIAM"/>
    <property type="match status" value="1"/>
</dbReference>
<feature type="transmembrane region" description="Helical" evidence="9">
    <location>
        <begin position="86"/>
        <end position="104"/>
    </location>
</feature>
<feature type="domain" description="Tripartite ATP-independent periplasmic transporters DctQ component" evidence="10">
    <location>
        <begin position="23"/>
        <end position="154"/>
    </location>
</feature>
<evidence type="ECO:0000256" key="7">
    <source>
        <dbReference type="ARBA" id="ARBA00023136"/>
    </source>
</evidence>
<feature type="transmembrane region" description="Helical" evidence="9">
    <location>
        <begin position="14"/>
        <end position="35"/>
    </location>
</feature>
<evidence type="ECO:0000256" key="2">
    <source>
        <dbReference type="ARBA" id="ARBA00022448"/>
    </source>
</evidence>
<evidence type="ECO:0000256" key="4">
    <source>
        <dbReference type="ARBA" id="ARBA00022519"/>
    </source>
</evidence>
<keyword evidence="6 9" id="KW-1133">Transmembrane helix</keyword>
<evidence type="ECO:0000313" key="12">
    <source>
        <dbReference type="Proteomes" id="UP001597221"/>
    </source>
</evidence>
<protein>
    <submittedName>
        <fullName evidence="11">TRAP transporter small permease</fullName>
    </submittedName>
</protein>
<organism evidence="11 12">
    <name type="scientific">Oceanobacillus luteolus</name>
    <dbReference type="NCBI Taxonomy" id="1274358"/>
    <lineage>
        <taxon>Bacteria</taxon>
        <taxon>Bacillati</taxon>
        <taxon>Bacillota</taxon>
        <taxon>Bacilli</taxon>
        <taxon>Bacillales</taxon>
        <taxon>Bacillaceae</taxon>
        <taxon>Oceanobacillus</taxon>
    </lineage>
</organism>
<evidence type="ECO:0000259" key="10">
    <source>
        <dbReference type="Pfam" id="PF04290"/>
    </source>
</evidence>
<keyword evidence="7 9" id="KW-0472">Membrane</keyword>
<gene>
    <name evidence="11" type="ORF">ACFSBH_04805</name>
</gene>
<evidence type="ECO:0000256" key="1">
    <source>
        <dbReference type="ARBA" id="ARBA00004429"/>
    </source>
</evidence>
<sequence length="161" mass="18781">MDIKSFLDKKLEEWVLIISLIILVLIVFVQVLSRYFLNYSFAWSEEIARYILIWVAWISVSYSIRRQEHLRIEFLKDRFSPTVQKYIELVVLILWFLFAIFLAIEGTNVILGIQSSGQTSPSIGMPMWIAYLAIPVGGLLMTIRLIQQVYFLFRGNKRGGI</sequence>
<evidence type="ECO:0000256" key="8">
    <source>
        <dbReference type="ARBA" id="ARBA00038436"/>
    </source>
</evidence>
<dbReference type="InterPro" id="IPR007387">
    <property type="entry name" value="TRAP_DctQ"/>
</dbReference>
<evidence type="ECO:0000256" key="5">
    <source>
        <dbReference type="ARBA" id="ARBA00022692"/>
    </source>
</evidence>
<keyword evidence="5 9" id="KW-0812">Transmembrane</keyword>
<dbReference type="Pfam" id="PF04290">
    <property type="entry name" value="DctQ"/>
    <property type="match status" value="1"/>
</dbReference>
<evidence type="ECO:0000256" key="3">
    <source>
        <dbReference type="ARBA" id="ARBA00022475"/>
    </source>
</evidence>
<dbReference type="RefSeq" id="WP_379596322.1">
    <property type="nucleotide sequence ID" value="NZ_JBHUDE010000017.1"/>
</dbReference>
<accession>A0ABW4HMZ7</accession>
<comment type="similarity">
    <text evidence="8">Belongs to the TRAP transporter small permease family.</text>
</comment>
<keyword evidence="4" id="KW-0997">Cell inner membrane</keyword>
<keyword evidence="2" id="KW-0813">Transport</keyword>
<evidence type="ECO:0000256" key="9">
    <source>
        <dbReference type="SAM" id="Phobius"/>
    </source>
</evidence>
<evidence type="ECO:0000313" key="11">
    <source>
        <dbReference type="EMBL" id="MFD1606968.1"/>
    </source>
</evidence>
<name>A0ABW4HMZ7_9BACI</name>
<feature type="transmembrane region" description="Helical" evidence="9">
    <location>
        <begin position="128"/>
        <end position="153"/>
    </location>
</feature>
<comment type="caution">
    <text evidence="11">The sequence shown here is derived from an EMBL/GenBank/DDBJ whole genome shotgun (WGS) entry which is preliminary data.</text>
</comment>